<dbReference type="GO" id="GO:0004783">
    <property type="term" value="F:sulfite reductase (NADPH) activity"/>
    <property type="evidence" value="ECO:0007669"/>
    <property type="project" value="TreeGrafter"/>
</dbReference>
<evidence type="ECO:0000256" key="3">
    <source>
        <dbReference type="ARBA" id="ARBA00022982"/>
    </source>
</evidence>
<dbReference type="InterPro" id="IPR008254">
    <property type="entry name" value="Flavodoxin/NO_synth"/>
</dbReference>
<dbReference type="InterPro" id="IPR001094">
    <property type="entry name" value="Flavdoxin-like"/>
</dbReference>
<evidence type="ECO:0000313" key="6">
    <source>
        <dbReference type="Proteomes" id="UP000295510"/>
    </source>
</evidence>
<dbReference type="PANTHER" id="PTHR19384:SF109">
    <property type="entry name" value="SULFITE REDUCTASE [NADPH] FLAVOPROTEIN COMPONENT"/>
    <property type="match status" value="1"/>
</dbReference>
<dbReference type="InterPro" id="IPR029039">
    <property type="entry name" value="Flavoprotein-like_sf"/>
</dbReference>
<proteinExistence type="predicted"/>
<dbReference type="GO" id="GO:0010181">
    <property type="term" value="F:FMN binding"/>
    <property type="evidence" value="ECO:0007669"/>
    <property type="project" value="InterPro"/>
</dbReference>
<dbReference type="GO" id="GO:0050660">
    <property type="term" value="F:flavin adenine dinucleotide binding"/>
    <property type="evidence" value="ECO:0007669"/>
    <property type="project" value="TreeGrafter"/>
</dbReference>
<keyword evidence="3" id="KW-0249">Electron transport</keyword>
<reference evidence="5 6" key="1">
    <citation type="submission" date="2019-03" db="EMBL/GenBank/DDBJ databases">
        <title>Genomic Encyclopedia of Type Strains, Phase IV (KMG-IV): sequencing the most valuable type-strain genomes for metagenomic binning, comparative biology and taxonomic classification.</title>
        <authorList>
            <person name="Goeker M."/>
        </authorList>
    </citation>
    <scope>NUCLEOTIDE SEQUENCE [LARGE SCALE GENOMIC DNA]</scope>
    <source>
        <strain evidence="5 6">DSM 19605</strain>
    </source>
</reference>
<evidence type="ECO:0000313" key="5">
    <source>
        <dbReference type="EMBL" id="TDQ39833.1"/>
    </source>
</evidence>
<keyword evidence="6" id="KW-1185">Reference proteome</keyword>
<evidence type="ECO:0000256" key="2">
    <source>
        <dbReference type="ARBA" id="ARBA00022643"/>
    </source>
</evidence>
<keyword evidence="1" id="KW-0285">Flavoprotein</keyword>
<evidence type="ECO:0000256" key="1">
    <source>
        <dbReference type="ARBA" id="ARBA00022630"/>
    </source>
</evidence>
<dbReference type="EMBL" id="SNYL01000018">
    <property type="protein sequence ID" value="TDQ39833.1"/>
    <property type="molecule type" value="Genomic_DNA"/>
</dbReference>
<dbReference type="SUPFAM" id="SSF52218">
    <property type="entry name" value="Flavoproteins"/>
    <property type="match status" value="1"/>
</dbReference>
<dbReference type="PANTHER" id="PTHR19384">
    <property type="entry name" value="NITRIC OXIDE SYNTHASE-RELATED"/>
    <property type="match status" value="1"/>
</dbReference>
<dbReference type="Proteomes" id="UP000295510">
    <property type="component" value="Unassembled WGS sequence"/>
</dbReference>
<dbReference type="Pfam" id="PF00258">
    <property type="entry name" value="Flavodoxin_1"/>
    <property type="match status" value="1"/>
</dbReference>
<dbReference type="Gene3D" id="3.40.50.360">
    <property type="match status" value="1"/>
</dbReference>
<gene>
    <name evidence="5" type="ORF">DFR43_1189</name>
</gene>
<name>A0A4R6U4W1_9BURK</name>
<dbReference type="PRINTS" id="PR00369">
    <property type="entry name" value="FLAVODOXIN"/>
</dbReference>
<sequence length="159" mass="17304">MHKSMKLKILVGTTTQTAECVAQAIQMDCADLVDDIEVVLMDGLGIDVFDEPALFLICCATYGSGDVPDNAQALYASLHEAPRYLGHVRYGVMSLGDQGSYPMTFAMGGRRFDEKLADLGAQRLGEVWTHDASSDVQPEESGVQWCRAWLAEVLADTAK</sequence>
<comment type="caution">
    <text evidence="5">The sequence shown here is derived from an EMBL/GenBank/DDBJ whole genome shotgun (WGS) entry which is preliminary data.</text>
</comment>
<accession>A0A4R6U4W1</accession>
<keyword evidence="2" id="KW-0288">FMN</keyword>
<dbReference type="GO" id="GO:0005829">
    <property type="term" value="C:cytosol"/>
    <property type="evidence" value="ECO:0007669"/>
    <property type="project" value="TreeGrafter"/>
</dbReference>
<dbReference type="AlphaFoldDB" id="A0A4R6U4W1"/>
<feature type="domain" description="Flavodoxin-like" evidence="4">
    <location>
        <begin position="7"/>
        <end position="154"/>
    </location>
</feature>
<keyword evidence="3" id="KW-0813">Transport</keyword>
<dbReference type="PROSITE" id="PS50902">
    <property type="entry name" value="FLAVODOXIN_LIKE"/>
    <property type="match status" value="1"/>
</dbReference>
<organism evidence="5 6">
    <name type="scientific">Tepidicella xavieri</name>
    <dbReference type="NCBI Taxonomy" id="360241"/>
    <lineage>
        <taxon>Bacteria</taxon>
        <taxon>Pseudomonadati</taxon>
        <taxon>Pseudomonadota</taxon>
        <taxon>Betaproteobacteria</taxon>
        <taxon>Burkholderiales</taxon>
        <taxon>Tepidicella</taxon>
    </lineage>
</organism>
<protein>
    <submittedName>
        <fullName evidence="5">MioC protein</fullName>
    </submittedName>
</protein>
<evidence type="ECO:0000259" key="4">
    <source>
        <dbReference type="PROSITE" id="PS50902"/>
    </source>
</evidence>